<dbReference type="Proteomes" id="UP001314169">
    <property type="component" value="Chromosome 4"/>
</dbReference>
<evidence type="ECO:0000256" key="1">
    <source>
        <dbReference type="SAM" id="MobiDB-lite"/>
    </source>
</evidence>
<accession>A0ABP0A5Y4</accession>
<dbReference type="EMBL" id="OY882861">
    <property type="protein sequence ID" value="CAK6445074.1"/>
    <property type="molecule type" value="Genomic_DNA"/>
</dbReference>
<organism evidence="2 3">
    <name type="scientific">Pipistrellus nathusii</name>
    <name type="common">Nathusius' pipistrelle</name>
    <dbReference type="NCBI Taxonomy" id="59473"/>
    <lineage>
        <taxon>Eukaryota</taxon>
        <taxon>Metazoa</taxon>
        <taxon>Chordata</taxon>
        <taxon>Craniata</taxon>
        <taxon>Vertebrata</taxon>
        <taxon>Euteleostomi</taxon>
        <taxon>Mammalia</taxon>
        <taxon>Eutheria</taxon>
        <taxon>Laurasiatheria</taxon>
        <taxon>Chiroptera</taxon>
        <taxon>Yangochiroptera</taxon>
        <taxon>Vespertilionidae</taxon>
        <taxon>Pipistrellus</taxon>
    </lineage>
</organism>
<evidence type="ECO:0000313" key="2">
    <source>
        <dbReference type="EMBL" id="CAK6445074.1"/>
    </source>
</evidence>
<proteinExistence type="predicted"/>
<feature type="compositionally biased region" description="Polar residues" evidence="1">
    <location>
        <begin position="45"/>
        <end position="56"/>
    </location>
</feature>
<gene>
    <name evidence="2" type="ORF">MPIPNATIZW_LOCUS13380</name>
</gene>
<keyword evidence="3" id="KW-1185">Reference proteome</keyword>
<name>A0ABP0A5Y4_PIPNA</name>
<feature type="region of interest" description="Disordered" evidence="1">
    <location>
        <begin position="45"/>
        <end position="68"/>
    </location>
</feature>
<sequence length="110" mass="11716">MYTYMYLYSRLPAKTGPRGGPGSGGMELLNLSADHFTNEKMTFSALSSQEGAQSPDSCAHSPRPAGDTAQELAVLPRSVRAVLSLGPRPPSLCWKGGGGAWGQVERESFK</sequence>
<protein>
    <submittedName>
        <fullName evidence="2">Uncharacterized protein</fullName>
    </submittedName>
</protein>
<reference evidence="2" key="1">
    <citation type="submission" date="2023-12" db="EMBL/GenBank/DDBJ databases">
        <authorList>
            <person name="Brown T."/>
        </authorList>
    </citation>
    <scope>NUCLEOTIDE SEQUENCE</scope>
</reference>
<evidence type="ECO:0000313" key="3">
    <source>
        <dbReference type="Proteomes" id="UP001314169"/>
    </source>
</evidence>